<gene>
    <name evidence="2" type="ORF">A3770_02p15390</name>
</gene>
<evidence type="ECO:0000313" key="3">
    <source>
        <dbReference type="Proteomes" id="UP000316726"/>
    </source>
</evidence>
<dbReference type="Pfam" id="PF14771">
    <property type="entry name" value="DUF4476"/>
    <property type="match status" value="1"/>
</dbReference>
<evidence type="ECO:0000313" key="2">
    <source>
        <dbReference type="EMBL" id="QDZ19021.1"/>
    </source>
</evidence>
<organism evidence="2 3">
    <name type="scientific">Chloropicon primus</name>
    <dbReference type="NCBI Taxonomy" id="1764295"/>
    <lineage>
        <taxon>Eukaryota</taxon>
        <taxon>Viridiplantae</taxon>
        <taxon>Chlorophyta</taxon>
        <taxon>Chloropicophyceae</taxon>
        <taxon>Chloropicales</taxon>
        <taxon>Chloropicaceae</taxon>
        <taxon>Chloropicon</taxon>
    </lineage>
</organism>
<sequence>MGAASSITRNSDAPIIRAENGVTLFQVEILTQAFAKRTDKALLEISKFGIRILDRSDNQVIKAIAMSLIHSWSPEARSIVFVCTNGNMDLYSIELSTTQCEEILSCLQQIVSQVLSTRKEQALNETEVIDLLSSLNKQNGSSDMSQLEVLKSQVEGRYLTSEKAFLVASSFSDTFDKMEATLFLQSHLVDQNKFSKILETFESEEERQNIWHRIYVKLY</sequence>
<dbReference type="InterPro" id="IPR011993">
    <property type="entry name" value="PH-like_dom_sf"/>
</dbReference>
<dbReference type="Proteomes" id="UP000316726">
    <property type="component" value="Chromosome 2"/>
</dbReference>
<dbReference type="OrthoDB" id="538028at2759"/>
<dbReference type="SUPFAM" id="SSF50729">
    <property type="entry name" value="PH domain-like"/>
    <property type="match status" value="1"/>
</dbReference>
<feature type="domain" description="DUF4476" evidence="1">
    <location>
        <begin position="127"/>
        <end position="209"/>
    </location>
</feature>
<reference evidence="2 3" key="1">
    <citation type="submission" date="2018-07" db="EMBL/GenBank/DDBJ databases">
        <title>The complete nuclear genome of the prasinophyte Chloropicon primus (CCMP1205).</title>
        <authorList>
            <person name="Pombert J.-F."/>
            <person name="Otis C."/>
            <person name="Turmel M."/>
            <person name="Lemieux C."/>
        </authorList>
    </citation>
    <scope>NUCLEOTIDE SEQUENCE [LARGE SCALE GENOMIC DNA]</scope>
    <source>
        <strain evidence="2 3">CCMP1205</strain>
    </source>
</reference>
<evidence type="ECO:0000259" key="1">
    <source>
        <dbReference type="Pfam" id="PF14771"/>
    </source>
</evidence>
<keyword evidence="3" id="KW-1185">Reference proteome</keyword>
<accession>A0A5B8MFE7</accession>
<dbReference type="Gene3D" id="2.30.29.30">
    <property type="entry name" value="Pleckstrin-homology domain (PH domain)/Phosphotyrosine-binding domain (PTB)"/>
    <property type="match status" value="1"/>
</dbReference>
<dbReference type="AlphaFoldDB" id="A0A5B8MFE7"/>
<proteinExistence type="predicted"/>
<protein>
    <recommendedName>
        <fullName evidence="1">DUF4476 domain-containing protein</fullName>
    </recommendedName>
</protein>
<dbReference type="EMBL" id="CP031035">
    <property type="protein sequence ID" value="QDZ19021.1"/>
    <property type="molecule type" value="Genomic_DNA"/>
</dbReference>
<name>A0A5B8MFE7_9CHLO</name>
<dbReference type="InterPro" id="IPR028011">
    <property type="entry name" value="DUF4476"/>
</dbReference>